<dbReference type="FunFam" id="3.30.1490.180:FF:000003">
    <property type="entry name" value="DNA-directed RNA polymerase subunit"/>
    <property type="match status" value="1"/>
</dbReference>
<evidence type="ECO:0000256" key="5">
    <source>
        <dbReference type="ARBA" id="ARBA00022679"/>
    </source>
</evidence>
<dbReference type="InterPro" id="IPR042102">
    <property type="entry name" value="RNA_pol_Rpb1_3_sf"/>
</dbReference>
<evidence type="ECO:0000256" key="14">
    <source>
        <dbReference type="SAM" id="MobiDB-lite"/>
    </source>
</evidence>
<dbReference type="EMBL" id="KV454476">
    <property type="protein sequence ID" value="ODV63115.1"/>
    <property type="molecule type" value="Genomic_DNA"/>
</dbReference>
<keyword evidence="5 13" id="KW-0808">Transferase</keyword>
<dbReference type="EC" id="2.7.7.6" evidence="13"/>
<sequence>MNIATPVGSEIKHVDFNILSAKEIRDLSAKKITSPSVFDNLGHPINGGLYDLALGAFLRNLCATCGLDEKFCPGHQGHIDLPIPIYNPLFFLHLFNFLRMSCIYCHSFKLTHSKVHHFECKLRLIQYGLLKEATALDSINLQNDGEMDEAIEEENSEDANTENTSKFKIKKLISAKQTFTDNAIQNALQEGKTSNSGVTSPTIQEIRKRLIIEFYHTVSAKKKCENCSMFNPNYRKDGYSKIFEASLTEKQTIHNRIKGINRNGMITENKQSSIPETNEDEEIDPDASSLPNVKYKAGSKYVLSMEVRNILRSVFKNEQAIIQLIFNSRPSITKKKNCINADIFFLHAIIVPPTRFRLPSKLGDQVHENAQNEILSKILSSIISIKEINERILNFEKDKAESPDERKLLFNRLMNGFVTLQNNVNGLIDSAKNQNLNVSRDPPPGVKQILEKKEGLFRKHMMGKRVNYAARSVISPDPLIETNQVAVPPVFAKKLTFPEPVTSYNASQLRQYVINGPEKWPGAVQIQNEDGSLISLIGMSLEQRKALANQLTTPSLNTPSSIAVNKKVYRHLNNNDIVLMNRQPTLHKASMMGHKVRVLQGQKTIRIHYANTGAYNADFDGDEMNMHFPQSQMARSEAFNLANTDSQYLTPTSGSPVRGLIQDHLSAGVWLTNKESFFTKEKYQYFIYNCLRPEDGHTNSNRIKTVIPAILKPVPLWTGKQIISTILLNIKPLNTPGINLTSENKIKNEYWGNGSKENTVLFKDGELLCGILDKSQYGATKYGIIHALHEIYGPDVSSNCLSVFSKLFTTFNQENGLTCGMDDLRLTPEGDEWRKDILKETGDLGRLIASDVANLSKDVSVDDPELLKRLEEISRDANKIAVLDNSYKTSLSGIKSRVDKKCVPDGTMKKFPSNAMQMMSLSGAKGTPVNVSQIMCLLGQQELEGKRVPLMVSGKSLPSFPSYETSVRAGGFIKQRFYSGLRPQEYYFHCMAGREGLIDTAVKTANSGYLQRCLIKQLEGVHVAYDNTVRNSDGTLIEFFYGGDSIDVTKESYMRQFKFCLENYDAFLEKYSPGDAQHLIDFETAARYSRKVMKQLDKNSGLPPYKQDIKYDPVINLFNPSKYLGSVSEEFQSSVNTFMEENPKLFSKKSSGGLSTRKFRAFMQLKYMKSLINAGEPVGIIAGQSVGEPSTQMTLNTFHFAGHGAANVTLGIPRLREIVMTASTSIKTPQMTLPILDDITDEQADAFRRSVDKVCLSQLIDKVTVVESTGVSADNIDASRSYNIHITFYTNEEYGEEYDVSQNDLEKCIIHDFLKVLETNVSREVKKQKKTAREISKPVSKSKTETKDFKADKHADVDADTQKERSKGKQSTSYDDPDDEELEIIKKGEATSEEEYDSNSSDSSSGSGSDSDSDSESENEDENKDENEKKSSIKKHSKVNYSVKSTDAKERESSVISSHNLISQFNFDDKYGEWCEFTLDLNTQTEKLLMLQIVEEVCHKVVVREIEKISGCYRPSVKSGQKRVFTTAGV</sequence>
<dbReference type="OrthoDB" id="270392at2759"/>
<protein>
    <recommendedName>
        <fullName evidence="13">DNA-directed RNA polymerase subunit</fullName>
        <ecNumber evidence="13">2.7.7.6</ecNumber>
    </recommendedName>
</protein>
<dbReference type="InterPro" id="IPR015699">
    <property type="entry name" value="DNA-dir_RNA_pol1_lsu_N"/>
</dbReference>
<dbReference type="STRING" id="1344418.A0A1D2VNI1"/>
<comment type="similarity">
    <text evidence="2 13">Belongs to the RNA polymerase beta' chain family.</text>
</comment>
<gene>
    <name evidence="16" type="ORF">ASCRUDRAFT_74505</name>
</gene>
<dbReference type="GO" id="GO:0046872">
    <property type="term" value="F:metal ion binding"/>
    <property type="evidence" value="ECO:0007669"/>
    <property type="project" value="UniProtKB-KW"/>
</dbReference>
<dbReference type="PANTHER" id="PTHR19376:SF11">
    <property type="entry name" value="DNA-DIRECTED RNA POLYMERASE I SUBUNIT RPA1"/>
    <property type="match status" value="1"/>
</dbReference>
<evidence type="ECO:0000256" key="13">
    <source>
        <dbReference type="RuleBase" id="RU004279"/>
    </source>
</evidence>
<dbReference type="Gene3D" id="1.10.132.30">
    <property type="match status" value="1"/>
</dbReference>
<dbReference type="GO" id="GO:0006362">
    <property type="term" value="P:transcription elongation by RNA polymerase I"/>
    <property type="evidence" value="ECO:0007669"/>
    <property type="project" value="EnsemblFungi"/>
</dbReference>
<evidence type="ECO:0000256" key="3">
    <source>
        <dbReference type="ARBA" id="ARBA00022478"/>
    </source>
</evidence>
<evidence type="ECO:0000256" key="1">
    <source>
        <dbReference type="ARBA" id="ARBA00004604"/>
    </source>
</evidence>
<dbReference type="Pfam" id="PF04997">
    <property type="entry name" value="RNA_pol_Rpb1_1"/>
    <property type="match status" value="1"/>
</dbReference>
<dbReference type="Gene3D" id="1.10.357.120">
    <property type="match status" value="1"/>
</dbReference>
<dbReference type="Proteomes" id="UP000095038">
    <property type="component" value="Unassembled WGS sequence"/>
</dbReference>
<evidence type="ECO:0000256" key="10">
    <source>
        <dbReference type="ARBA" id="ARBA00023163"/>
    </source>
</evidence>
<keyword evidence="10 13" id="KW-0804">Transcription</keyword>
<dbReference type="FunFam" id="4.10.860.120:FF:000006">
    <property type="entry name" value="DNA-directed RNA polymerase subunit"/>
    <property type="match status" value="1"/>
</dbReference>
<name>A0A1D2VNI1_9ASCO</name>
<dbReference type="GO" id="GO:0005736">
    <property type="term" value="C:RNA polymerase I complex"/>
    <property type="evidence" value="ECO:0007669"/>
    <property type="project" value="EnsemblFungi"/>
</dbReference>
<dbReference type="InterPro" id="IPR000722">
    <property type="entry name" value="RNA_pol_asu"/>
</dbReference>
<feature type="non-terminal residue" evidence="16">
    <location>
        <position position="1530"/>
    </location>
</feature>
<dbReference type="GO" id="GO:1990841">
    <property type="term" value="F:promoter-specific chromatin binding"/>
    <property type="evidence" value="ECO:0007669"/>
    <property type="project" value="EnsemblFungi"/>
</dbReference>
<dbReference type="Gene3D" id="1.10.274.100">
    <property type="entry name" value="RNA polymerase Rpb1, domain 3"/>
    <property type="match status" value="1"/>
</dbReference>
<evidence type="ECO:0000256" key="9">
    <source>
        <dbReference type="ARBA" id="ARBA00022842"/>
    </source>
</evidence>
<dbReference type="InterPro" id="IPR007083">
    <property type="entry name" value="RNA_pol_Rpb1_4"/>
</dbReference>
<dbReference type="InterPro" id="IPR007080">
    <property type="entry name" value="RNA_pol_Rpb1_1"/>
</dbReference>
<evidence type="ECO:0000256" key="8">
    <source>
        <dbReference type="ARBA" id="ARBA00022833"/>
    </source>
</evidence>
<organism evidence="16 17">
    <name type="scientific">Ascoidea rubescens DSM 1968</name>
    <dbReference type="NCBI Taxonomy" id="1344418"/>
    <lineage>
        <taxon>Eukaryota</taxon>
        <taxon>Fungi</taxon>
        <taxon>Dikarya</taxon>
        <taxon>Ascomycota</taxon>
        <taxon>Saccharomycotina</taxon>
        <taxon>Saccharomycetes</taxon>
        <taxon>Ascoideaceae</taxon>
        <taxon>Ascoidea</taxon>
    </lineage>
</organism>
<feature type="compositionally biased region" description="Acidic residues" evidence="14">
    <location>
        <begin position="1411"/>
        <end position="1425"/>
    </location>
</feature>
<dbReference type="InterPro" id="IPR044893">
    <property type="entry name" value="RNA_pol_Rpb1_clamp_domain"/>
</dbReference>
<dbReference type="Pfam" id="PF04998">
    <property type="entry name" value="RNA_pol_Rpb1_5"/>
    <property type="match status" value="1"/>
</dbReference>
<dbReference type="FunFam" id="1.10.274.100:FF:000006">
    <property type="entry name" value="DNA-directed RNA polymerase subunit"/>
    <property type="match status" value="1"/>
</dbReference>
<proteinExistence type="inferred from homology"/>
<feature type="domain" description="RNA polymerase N-terminal" evidence="15">
    <location>
        <begin position="342"/>
        <end position="672"/>
    </location>
</feature>
<reference evidence="17" key="1">
    <citation type="submission" date="2016-05" db="EMBL/GenBank/DDBJ databases">
        <title>Comparative genomics of biotechnologically important yeasts.</title>
        <authorList>
            <consortium name="DOE Joint Genome Institute"/>
            <person name="Riley R."/>
            <person name="Haridas S."/>
            <person name="Wolfe K.H."/>
            <person name="Lopes M.R."/>
            <person name="Hittinger C.T."/>
            <person name="Goker M."/>
            <person name="Salamov A."/>
            <person name="Wisecaver J."/>
            <person name="Long T.M."/>
            <person name="Aerts A.L."/>
            <person name="Barry K."/>
            <person name="Choi C."/>
            <person name="Clum A."/>
            <person name="Coughlan A.Y."/>
            <person name="Deshpande S."/>
            <person name="Douglass A.P."/>
            <person name="Hanson S.J."/>
            <person name="Klenk H.-P."/>
            <person name="Labutti K."/>
            <person name="Lapidus A."/>
            <person name="Lindquist E."/>
            <person name="Lipzen A."/>
            <person name="Meier-Kolthoff J.P."/>
            <person name="Ohm R.A."/>
            <person name="Otillar R.P."/>
            <person name="Pangilinan J."/>
            <person name="Peng Y."/>
            <person name="Rokas A."/>
            <person name="Rosa C.A."/>
            <person name="Scheuner C."/>
            <person name="Sibirny A.A."/>
            <person name="Slot J.C."/>
            <person name="Stielow J.B."/>
            <person name="Sun H."/>
            <person name="Kurtzman C.P."/>
            <person name="Blackwell M."/>
            <person name="Grigoriev I.V."/>
            <person name="Jeffries T.W."/>
        </authorList>
    </citation>
    <scope>NUCLEOTIDE SEQUENCE [LARGE SCALE GENOMIC DNA]</scope>
    <source>
        <strain evidence="17">DSM 1968</strain>
    </source>
</reference>
<evidence type="ECO:0000313" key="16">
    <source>
        <dbReference type="EMBL" id="ODV63115.1"/>
    </source>
</evidence>
<dbReference type="PANTHER" id="PTHR19376">
    <property type="entry name" value="DNA-DIRECTED RNA POLYMERASE"/>
    <property type="match status" value="1"/>
</dbReference>
<evidence type="ECO:0000259" key="15">
    <source>
        <dbReference type="SMART" id="SM00663"/>
    </source>
</evidence>
<dbReference type="InterPro" id="IPR045867">
    <property type="entry name" value="DNA-dir_RpoC_beta_prime"/>
</dbReference>
<dbReference type="SUPFAM" id="SSF64484">
    <property type="entry name" value="beta and beta-prime subunits of DNA dependent RNA-polymerase"/>
    <property type="match status" value="1"/>
</dbReference>
<keyword evidence="17" id="KW-1185">Reference proteome</keyword>
<dbReference type="CDD" id="cd01435">
    <property type="entry name" value="RNAP_I_RPA1_N"/>
    <property type="match status" value="1"/>
</dbReference>
<dbReference type="InterPro" id="IPR006592">
    <property type="entry name" value="RNA_pol_N"/>
</dbReference>
<keyword evidence="11" id="KW-0539">Nucleus</keyword>
<dbReference type="GO" id="GO:0003899">
    <property type="term" value="F:DNA-directed RNA polymerase activity"/>
    <property type="evidence" value="ECO:0007669"/>
    <property type="project" value="UniProtKB-EC"/>
</dbReference>
<dbReference type="Gene3D" id="4.10.860.120">
    <property type="entry name" value="RNA polymerase II, clamp domain"/>
    <property type="match status" value="1"/>
</dbReference>
<keyword evidence="8" id="KW-0862">Zinc</keyword>
<dbReference type="InterPro" id="IPR007066">
    <property type="entry name" value="RNA_pol_Rpb1_3"/>
</dbReference>
<comment type="catalytic activity">
    <reaction evidence="12 13">
        <text>RNA(n) + a ribonucleoside 5'-triphosphate = RNA(n+1) + diphosphate</text>
        <dbReference type="Rhea" id="RHEA:21248"/>
        <dbReference type="Rhea" id="RHEA-COMP:14527"/>
        <dbReference type="Rhea" id="RHEA-COMP:17342"/>
        <dbReference type="ChEBI" id="CHEBI:33019"/>
        <dbReference type="ChEBI" id="CHEBI:61557"/>
        <dbReference type="ChEBI" id="CHEBI:140395"/>
        <dbReference type="EC" id="2.7.7.6"/>
    </reaction>
</comment>
<keyword evidence="6 13" id="KW-0548">Nucleotidyltransferase</keyword>
<accession>A0A1D2VNI1</accession>
<dbReference type="GO" id="GO:0003677">
    <property type="term" value="F:DNA binding"/>
    <property type="evidence" value="ECO:0007669"/>
    <property type="project" value="InterPro"/>
</dbReference>
<evidence type="ECO:0000313" key="17">
    <source>
        <dbReference type="Proteomes" id="UP000095038"/>
    </source>
</evidence>
<dbReference type="InterPro" id="IPR007081">
    <property type="entry name" value="RNA_pol_Rpb1_5"/>
</dbReference>
<dbReference type="GO" id="GO:0006361">
    <property type="term" value="P:transcription initiation at RNA polymerase I promoter"/>
    <property type="evidence" value="ECO:0007669"/>
    <property type="project" value="EnsemblFungi"/>
</dbReference>
<keyword evidence="3 13" id="KW-0240">DNA-directed RNA polymerase</keyword>
<dbReference type="Pfam" id="PF05000">
    <property type="entry name" value="RNA_pol_Rpb1_4"/>
    <property type="match status" value="1"/>
</dbReference>
<dbReference type="GO" id="GO:0006363">
    <property type="term" value="P:termination of RNA polymerase I transcription"/>
    <property type="evidence" value="ECO:0007669"/>
    <property type="project" value="EnsemblFungi"/>
</dbReference>
<dbReference type="SMART" id="SM00663">
    <property type="entry name" value="RPOLA_N"/>
    <property type="match status" value="1"/>
</dbReference>
<feature type="compositionally biased region" description="Low complexity" evidence="14">
    <location>
        <begin position="1398"/>
        <end position="1410"/>
    </location>
</feature>
<keyword evidence="7" id="KW-0479">Metal-binding</keyword>
<dbReference type="InterPro" id="IPR038120">
    <property type="entry name" value="Rpb1_funnel_sf"/>
</dbReference>
<dbReference type="FunCoup" id="A0A1D2VNI1">
    <property type="interactions" value="1115"/>
</dbReference>
<dbReference type="Pfam" id="PF04983">
    <property type="entry name" value="RNA_pol_Rpb1_3"/>
    <property type="match status" value="1"/>
</dbReference>
<evidence type="ECO:0000256" key="2">
    <source>
        <dbReference type="ARBA" id="ARBA00006460"/>
    </source>
</evidence>
<dbReference type="InParanoid" id="A0A1D2VNI1"/>
<dbReference type="Gene3D" id="3.30.1490.180">
    <property type="entry name" value="RNA polymerase ii"/>
    <property type="match status" value="1"/>
</dbReference>
<keyword evidence="9" id="KW-0460">Magnesium</keyword>
<dbReference type="Gene3D" id="3.30.70.2850">
    <property type="match status" value="1"/>
</dbReference>
<dbReference type="Gene3D" id="2.40.40.20">
    <property type="match status" value="1"/>
</dbReference>
<evidence type="ECO:0000256" key="11">
    <source>
        <dbReference type="ARBA" id="ARBA00023242"/>
    </source>
</evidence>
<keyword evidence="4" id="KW-0597">Phosphoprotein</keyword>
<dbReference type="FunFam" id="1.10.357.120:FF:000002">
    <property type="entry name" value="DNA-directed RNA polymerase subunit"/>
    <property type="match status" value="1"/>
</dbReference>
<evidence type="ECO:0000256" key="12">
    <source>
        <dbReference type="ARBA" id="ARBA00048552"/>
    </source>
</evidence>
<evidence type="ECO:0000256" key="7">
    <source>
        <dbReference type="ARBA" id="ARBA00022723"/>
    </source>
</evidence>
<dbReference type="Pfam" id="PF00623">
    <property type="entry name" value="RNA_pol_Rpb1_2"/>
    <property type="match status" value="1"/>
</dbReference>
<feature type="region of interest" description="Disordered" evidence="14">
    <location>
        <begin position="1325"/>
        <end position="1448"/>
    </location>
</feature>
<evidence type="ECO:0000256" key="4">
    <source>
        <dbReference type="ARBA" id="ARBA00022553"/>
    </source>
</evidence>
<comment type="function">
    <text evidence="13">DNA-dependent RNA polymerase catalyzes the transcription of DNA into RNA using the four ribonucleoside triphosphates as substrates.</text>
</comment>
<dbReference type="RefSeq" id="XP_020049422.1">
    <property type="nucleotide sequence ID" value="XM_020192713.1"/>
</dbReference>
<dbReference type="FunFam" id="2.40.40.20:FF:000019">
    <property type="entry name" value="DNA-directed RNA polymerase II subunit RPB1"/>
    <property type="match status" value="1"/>
</dbReference>
<dbReference type="GeneID" id="30966349"/>
<comment type="subcellular location">
    <subcellularLocation>
        <location evidence="1">Nucleus</location>
        <location evidence="1">Nucleolus</location>
    </subcellularLocation>
</comment>
<evidence type="ECO:0000256" key="6">
    <source>
        <dbReference type="ARBA" id="ARBA00022695"/>
    </source>
</evidence>
<feature type="compositionally biased region" description="Basic and acidic residues" evidence="14">
    <location>
        <begin position="1325"/>
        <end position="1367"/>
    </location>
</feature>